<evidence type="ECO:0000313" key="3">
    <source>
        <dbReference type="EMBL" id="KAK8934890.1"/>
    </source>
</evidence>
<name>A0AAP0BB59_9ASPA</name>
<gene>
    <name evidence="3" type="ORF">KSP39_PZI014523</name>
</gene>
<protein>
    <recommendedName>
        <fullName evidence="2">Glutaredoxin domain-containing protein</fullName>
    </recommendedName>
</protein>
<organism evidence="3 4">
    <name type="scientific">Platanthera zijinensis</name>
    <dbReference type="NCBI Taxonomy" id="2320716"/>
    <lineage>
        <taxon>Eukaryota</taxon>
        <taxon>Viridiplantae</taxon>
        <taxon>Streptophyta</taxon>
        <taxon>Embryophyta</taxon>
        <taxon>Tracheophyta</taxon>
        <taxon>Spermatophyta</taxon>
        <taxon>Magnoliopsida</taxon>
        <taxon>Liliopsida</taxon>
        <taxon>Asparagales</taxon>
        <taxon>Orchidaceae</taxon>
        <taxon>Orchidoideae</taxon>
        <taxon>Orchideae</taxon>
        <taxon>Orchidinae</taxon>
        <taxon>Platanthera</taxon>
    </lineage>
</organism>
<sequence length="333" mass="36656">MGCASSKQVEVAMTADVYRPPPASIALFDISKIDEPWLFKNVPAVDEKPSKPSKPTTFSLPLLEKIESLELAPKSWSEVSKALEDLKPSIDHSPPPTPAETPTKSSIHKGNTNNGHLSSPPLPLKLDVEGFRPVKENSFLVRDRQEREGKKDDELRRWRRRDPLESYPERPPPGNPEGIVLYTTTLRGVRRTFEDCERLRRLVEIQAEEAGVEVDERDVSLHGKFLKEVRELAGEGAAVPRLFVAGRYVGGVEEVEELAETGKLGEMMRWVGKKVGGEKGKGGRRECEGCGGGRFVPCLKCCGSCKVVAEDGKGVARCGVCNENGLVMCPTCH</sequence>
<dbReference type="AlphaFoldDB" id="A0AAP0BB59"/>
<dbReference type="PANTHER" id="PTHR45669">
    <property type="entry name" value="GLUTAREDOXIN DOMAIN-CONTAINING CYSTEINE-RICH PROTEIN CG12206-RELATED"/>
    <property type="match status" value="1"/>
</dbReference>
<dbReference type="InterPro" id="IPR002109">
    <property type="entry name" value="Glutaredoxin"/>
</dbReference>
<dbReference type="InterPro" id="IPR036249">
    <property type="entry name" value="Thioredoxin-like_sf"/>
</dbReference>
<proteinExistence type="predicted"/>
<feature type="region of interest" description="Disordered" evidence="1">
    <location>
        <begin position="87"/>
        <end position="126"/>
    </location>
</feature>
<keyword evidence="4" id="KW-1185">Reference proteome</keyword>
<feature type="domain" description="Glutaredoxin" evidence="2">
    <location>
        <begin position="179"/>
        <end position="249"/>
    </location>
</feature>
<dbReference type="EMBL" id="JBBWWQ010000012">
    <property type="protein sequence ID" value="KAK8934890.1"/>
    <property type="molecule type" value="Genomic_DNA"/>
</dbReference>
<evidence type="ECO:0000313" key="4">
    <source>
        <dbReference type="Proteomes" id="UP001418222"/>
    </source>
</evidence>
<dbReference type="Gene3D" id="3.40.30.10">
    <property type="entry name" value="Glutaredoxin"/>
    <property type="match status" value="1"/>
</dbReference>
<evidence type="ECO:0000259" key="2">
    <source>
        <dbReference type="Pfam" id="PF00462"/>
    </source>
</evidence>
<dbReference type="Pfam" id="PF23733">
    <property type="entry name" value="GRXCR1-2_C"/>
    <property type="match status" value="1"/>
</dbReference>
<comment type="caution">
    <text evidence="3">The sequence shown here is derived from an EMBL/GenBank/DDBJ whole genome shotgun (WGS) entry which is preliminary data.</text>
</comment>
<dbReference type="Pfam" id="PF00462">
    <property type="entry name" value="Glutaredoxin"/>
    <property type="match status" value="1"/>
</dbReference>
<dbReference type="PROSITE" id="PS51354">
    <property type="entry name" value="GLUTAREDOXIN_2"/>
    <property type="match status" value="1"/>
</dbReference>
<dbReference type="Proteomes" id="UP001418222">
    <property type="component" value="Unassembled WGS sequence"/>
</dbReference>
<evidence type="ECO:0000256" key="1">
    <source>
        <dbReference type="SAM" id="MobiDB-lite"/>
    </source>
</evidence>
<dbReference type="SUPFAM" id="SSF52833">
    <property type="entry name" value="Thioredoxin-like"/>
    <property type="match status" value="1"/>
</dbReference>
<accession>A0AAP0BB59</accession>
<feature type="compositionally biased region" description="Polar residues" evidence="1">
    <location>
        <begin position="100"/>
        <end position="117"/>
    </location>
</feature>
<dbReference type="PANTHER" id="PTHR45669:SF7">
    <property type="entry name" value="F1N19.7"/>
    <property type="match status" value="1"/>
</dbReference>
<reference evidence="3 4" key="1">
    <citation type="journal article" date="2022" name="Nat. Plants">
        <title>Genomes of leafy and leafless Platanthera orchids illuminate the evolution of mycoheterotrophy.</title>
        <authorList>
            <person name="Li M.H."/>
            <person name="Liu K.W."/>
            <person name="Li Z."/>
            <person name="Lu H.C."/>
            <person name="Ye Q.L."/>
            <person name="Zhang D."/>
            <person name="Wang J.Y."/>
            <person name="Li Y.F."/>
            <person name="Zhong Z.M."/>
            <person name="Liu X."/>
            <person name="Yu X."/>
            <person name="Liu D.K."/>
            <person name="Tu X.D."/>
            <person name="Liu B."/>
            <person name="Hao Y."/>
            <person name="Liao X.Y."/>
            <person name="Jiang Y.T."/>
            <person name="Sun W.H."/>
            <person name="Chen J."/>
            <person name="Chen Y.Q."/>
            <person name="Ai Y."/>
            <person name="Zhai J.W."/>
            <person name="Wu S.S."/>
            <person name="Zhou Z."/>
            <person name="Hsiao Y.Y."/>
            <person name="Wu W.L."/>
            <person name="Chen Y.Y."/>
            <person name="Lin Y.F."/>
            <person name="Hsu J.L."/>
            <person name="Li C.Y."/>
            <person name="Wang Z.W."/>
            <person name="Zhao X."/>
            <person name="Zhong W.Y."/>
            <person name="Ma X.K."/>
            <person name="Ma L."/>
            <person name="Huang J."/>
            <person name="Chen G.Z."/>
            <person name="Huang M.Z."/>
            <person name="Huang L."/>
            <person name="Peng D.H."/>
            <person name="Luo Y.B."/>
            <person name="Zou S.Q."/>
            <person name="Chen S.P."/>
            <person name="Lan S."/>
            <person name="Tsai W.C."/>
            <person name="Van de Peer Y."/>
            <person name="Liu Z.J."/>
        </authorList>
    </citation>
    <scope>NUCLEOTIDE SEQUENCE [LARGE SCALE GENOMIC DNA]</scope>
    <source>
        <strain evidence="3">Lor287</strain>
    </source>
</reference>